<gene>
    <name evidence="2" type="ORF">SI8410_18021829</name>
</gene>
<accession>A0A7I8LM18</accession>
<evidence type="ECO:0000313" key="3">
    <source>
        <dbReference type="Proteomes" id="UP000663760"/>
    </source>
</evidence>
<organism evidence="2 3">
    <name type="scientific">Spirodela intermedia</name>
    <name type="common">Intermediate duckweed</name>
    <dbReference type="NCBI Taxonomy" id="51605"/>
    <lineage>
        <taxon>Eukaryota</taxon>
        <taxon>Viridiplantae</taxon>
        <taxon>Streptophyta</taxon>
        <taxon>Embryophyta</taxon>
        <taxon>Tracheophyta</taxon>
        <taxon>Spermatophyta</taxon>
        <taxon>Magnoliopsida</taxon>
        <taxon>Liliopsida</taxon>
        <taxon>Araceae</taxon>
        <taxon>Lemnoideae</taxon>
        <taxon>Spirodela</taxon>
    </lineage>
</organism>
<keyword evidence="1" id="KW-0812">Transmembrane</keyword>
<dbReference type="Proteomes" id="UP000663760">
    <property type="component" value="Chromosome 18"/>
</dbReference>
<keyword evidence="1" id="KW-1133">Transmembrane helix</keyword>
<dbReference type="PANTHER" id="PTHR36804">
    <property type="entry name" value="OSJNBA0013K16.11 PROTEIN"/>
    <property type="match status" value="1"/>
</dbReference>
<feature type="transmembrane region" description="Helical" evidence="1">
    <location>
        <begin position="135"/>
        <end position="153"/>
    </location>
</feature>
<dbReference type="EMBL" id="LR746281">
    <property type="protein sequence ID" value="CAA7411151.1"/>
    <property type="molecule type" value="Genomic_DNA"/>
</dbReference>
<keyword evidence="3" id="KW-1185">Reference proteome</keyword>
<evidence type="ECO:0000256" key="1">
    <source>
        <dbReference type="SAM" id="Phobius"/>
    </source>
</evidence>
<sequence length="216" mass="24156">MAFVGAISGLRPPLTRFHESDSSSLLSGKPSLLYSSQRIPGWKRTSTWLPIDYHDEEAAHFAEDAPFAVAIGASILVSLAFPVRNDPDEGTEDDDFGGIDFTDTRFGVMGILSVIPYFNWMSWIFAWLDTGRQRYLVYSIMYLAPYITTNLSISPDDSWLPIFSILANINGIPLLDKAVKYLFPAKKKDIWTCRERSVDEIGGSSETSKQLKAFGQ</sequence>
<protein>
    <submittedName>
        <fullName evidence="2">Uncharacterized protein</fullName>
    </submittedName>
</protein>
<evidence type="ECO:0000313" key="2">
    <source>
        <dbReference type="EMBL" id="CAA7411151.1"/>
    </source>
</evidence>
<proteinExistence type="predicted"/>
<keyword evidence="1" id="KW-0472">Membrane</keyword>
<dbReference type="PANTHER" id="PTHR36804:SF1">
    <property type="entry name" value="OS04G0585600 PROTEIN"/>
    <property type="match status" value="1"/>
</dbReference>
<reference evidence="2" key="1">
    <citation type="submission" date="2020-02" db="EMBL/GenBank/DDBJ databases">
        <authorList>
            <person name="Scholz U."/>
            <person name="Mascher M."/>
            <person name="Fiebig A."/>
        </authorList>
    </citation>
    <scope>NUCLEOTIDE SEQUENCE</scope>
</reference>
<feature type="transmembrane region" description="Helical" evidence="1">
    <location>
        <begin position="106"/>
        <end position="128"/>
    </location>
</feature>
<name>A0A7I8LM18_SPIIN</name>
<dbReference type="OrthoDB" id="2014574at2759"/>
<dbReference type="AlphaFoldDB" id="A0A7I8LM18"/>